<evidence type="ECO:0000256" key="20">
    <source>
        <dbReference type="ARBA" id="ARBA00049902"/>
    </source>
</evidence>
<dbReference type="GO" id="GO:0015648">
    <property type="term" value="F:lipid-linked peptidoglycan transporter activity"/>
    <property type="evidence" value="ECO:0007669"/>
    <property type="project" value="TreeGrafter"/>
</dbReference>
<evidence type="ECO:0000256" key="21">
    <source>
        <dbReference type="ARBA" id="ARBA00049966"/>
    </source>
</evidence>
<keyword evidence="11 22" id="KW-0472">Membrane</keyword>
<evidence type="ECO:0000256" key="22">
    <source>
        <dbReference type="SAM" id="Phobius"/>
    </source>
</evidence>
<feature type="transmembrane region" description="Helical" evidence="22">
    <location>
        <begin position="79"/>
        <end position="97"/>
    </location>
</feature>
<keyword evidence="24" id="KW-1185">Reference proteome</keyword>
<keyword evidence="13" id="KW-0961">Cell wall biogenesis/degradation</keyword>
<evidence type="ECO:0000256" key="17">
    <source>
        <dbReference type="ARBA" id="ARBA00041185"/>
    </source>
</evidence>
<dbReference type="Proteomes" id="UP000036756">
    <property type="component" value="Unassembled WGS sequence"/>
</dbReference>
<keyword evidence="3" id="KW-1003">Cell membrane</keyword>
<dbReference type="EC" id="2.4.99.28" evidence="19"/>
<feature type="transmembrane region" description="Helical" evidence="22">
    <location>
        <begin position="187"/>
        <end position="205"/>
    </location>
</feature>
<keyword evidence="10 22" id="KW-1133">Transmembrane helix</keyword>
<name>A0A0J8D5J0_CLOCY</name>
<keyword evidence="5" id="KW-0328">Glycosyltransferase</keyword>
<evidence type="ECO:0000256" key="3">
    <source>
        <dbReference type="ARBA" id="ARBA00022475"/>
    </source>
</evidence>
<evidence type="ECO:0000256" key="14">
    <source>
        <dbReference type="ARBA" id="ARBA00032370"/>
    </source>
</evidence>
<dbReference type="InterPro" id="IPR001182">
    <property type="entry name" value="FtsW/RodA"/>
</dbReference>
<dbReference type="PANTHER" id="PTHR30474">
    <property type="entry name" value="CELL CYCLE PROTEIN"/>
    <property type="match status" value="1"/>
</dbReference>
<evidence type="ECO:0000256" key="13">
    <source>
        <dbReference type="ARBA" id="ARBA00023316"/>
    </source>
</evidence>
<sequence length="369" mass="39981">MKEKRNSIDFVLFIVILMLLAVGLVMIFSASMVTDLQKQGDGYYHLKRQAIWTVLGIIAMLTAANVDFRKFRNKKLIKFSMLIILGLLVVVLFMPAAKGASRWIGVGSLGFQPSELAKIILIIYLADSLARKGNNVKSFIKGVVPTLLVAGLFSGLIMLQPNMSTAVILFATAFCMLFVSGARWLHLGGLAGSGILAAAAFAMSADYRRKRVFAFLNPWQDPLGDGYQAIQSLYGLGAGGFFGLGLGQSRQKWLYIPEAQNDFIFAIIGEELGFIGAFFVIALFGILVWRGFKIALNCSDKFGTLVATGITAFIAIQASINLLVVSSFMPVTGVTLPLISYGGSSLLFTLGSLGILLNISRYSKRNGVE</sequence>
<dbReference type="STRING" id="1121307.CLCY_2c01650"/>
<protein>
    <recommendedName>
        <fullName evidence="17">Probable peptidoglycan glycosyltransferase FtsW</fullName>
        <ecNumber evidence="19">2.4.99.28</ecNumber>
    </recommendedName>
    <alternativeName>
        <fullName evidence="18">Cell division protein FtsW</fullName>
    </alternativeName>
    <alternativeName>
        <fullName evidence="15">Cell wall polymerase</fullName>
    </alternativeName>
    <alternativeName>
        <fullName evidence="14">Peptidoglycan polymerase</fullName>
    </alternativeName>
</protein>
<dbReference type="GO" id="GO:0032153">
    <property type="term" value="C:cell division site"/>
    <property type="evidence" value="ECO:0007669"/>
    <property type="project" value="TreeGrafter"/>
</dbReference>
<reference evidence="23 24" key="1">
    <citation type="submission" date="2015-06" db="EMBL/GenBank/DDBJ databases">
        <title>Draft genome sequence of the purine-degrading Clostridium cylindrosporum HC-1 (DSM 605).</title>
        <authorList>
            <person name="Poehlein A."/>
            <person name="Schiel-Bengelsdorf B."/>
            <person name="Bengelsdorf F."/>
            <person name="Daniel R."/>
            <person name="Duerre P."/>
        </authorList>
    </citation>
    <scope>NUCLEOTIDE SEQUENCE [LARGE SCALE GENOMIC DNA]</scope>
    <source>
        <strain evidence="23 24">DSM 605</strain>
    </source>
</reference>
<keyword evidence="12" id="KW-0131">Cell cycle</keyword>
<dbReference type="PATRIC" id="fig|1121307.3.peg.1022"/>
<dbReference type="GO" id="GO:0071555">
    <property type="term" value="P:cell wall organization"/>
    <property type="evidence" value="ECO:0007669"/>
    <property type="project" value="UniProtKB-KW"/>
</dbReference>
<dbReference type="GO" id="GO:0051301">
    <property type="term" value="P:cell division"/>
    <property type="evidence" value="ECO:0007669"/>
    <property type="project" value="UniProtKB-KW"/>
</dbReference>
<comment type="function">
    <text evidence="21">Peptidoglycan polymerase that is essential for cell division.</text>
</comment>
<organism evidence="23 24">
    <name type="scientific">Clostridium cylindrosporum DSM 605</name>
    <dbReference type="NCBI Taxonomy" id="1121307"/>
    <lineage>
        <taxon>Bacteria</taxon>
        <taxon>Bacillati</taxon>
        <taxon>Bacillota</taxon>
        <taxon>Clostridia</taxon>
        <taxon>Eubacteriales</taxon>
        <taxon>Clostridiaceae</taxon>
        <taxon>Clostridium</taxon>
    </lineage>
</organism>
<dbReference type="PANTHER" id="PTHR30474:SF2">
    <property type="entry name" value="PEPTIDOGLYCAN GLYCOSYLTRANSFERASE FTSW-RELATED"/>
    <property type="match status" value="1"/>
</dbReference>
<feature type="transmembrane region" description="Helical" evidence="22">
    <location>
        <begin position="302"/>
        <end position="326"/>
    </location>
</feature>
<keyword evidence="4" id="KW-0132">Cell division</keyword>
<accession>A0A0J8D5J0</accession>
<evidence type="ECO:0000256" key="1">
    <source>
        <dbReference type="ARBA" id="ARBA00004651"/>
    </source>
</evidence>
<feature type="transmembrane region" description="Helical" evidence="22">
    <location>
        <begin position="163"/>
        <end position="180"/>
    </location>
</feature>
<evidence type="ECO:0000313" key="24">
    <source>
        <dbReference type="Proteomes" id="UP000036756"/>
    </source>
</evidence>
<evidence type="ECO:0000256" key="19">
    <source>
        <dbReference type="ARBA" id="ARBA00044770"/>
    </source>
</evidence>
<feature type="transmembrane region" description="Helical" evidence="22">
    <location>
        <begin position="338"/>
        <end position="359"/>
    </location>
</feature>
<feature type="transmembrane region" description="Helical" evidence="22">
    <location>
        <begin position="7"/>
        <end position="30"/>
    </location>
</feature>
<dbReference type="InterPro" id="IPR013437">
    <property type="entry name" value="FtsW"/>
</dbReference>
<keyword evidence="6" id="KW-0808">Transferase</keyword>
<comment type="catalytic activity">
    <reaction evidence="20">
        <text>[GlcNAc-(1-&gt;4)-Mur2Ac(oyl-L-Ala-gamma-D-Glu-L-Lys-D-Ala-D-Ala)](n)-di-trans,octa-cis-undecaprenyl diphosphate + beta-D-GlcNAc-(1-&gt;4)-Mur2Ac(oyl-L-Ala-gamma-D-Glu-L-Lys-D-Ala-D-Ala)-di-trans,octa-cis-undecaprenyl diphosphate = [GlcNAc-(1-&gt;4)-Mur2Ac(oyl-L-Ala-gamma-D-Glu-L-Lys-D-Ala-D-Ala)](n+1)-di-trans,octa-cis-undecaprenyl diphosphate + di-trans,octa-cis-undecaprenyl diphosphate + H(+)</text>
        <dbReference type="Rhea" id="RHEA:23708"/>
        <dbReference type="Rhea" id="RHEA-COMP:9602"/>
        <dbReference type="Rhea" id="RHEA-COMP:9603"/>
        <dbReference type="ChEBI" id="CHEBI:15378"/>
        <dbReference type="ChEBI" id="CHEBI:58405"/>
        <dbReference type="ChEBI" id="CHEBI:60033"/>
        <dbReference type="ChEBI" id="CHEBI:78435"/>
        <dbReference type="EC" id="2.4.99.28"/>
    </reaction>
</comment>
<keyword evidence="9" id="KW-0573">Peptidoglycan synthesis</keyword>
<evidence type="ECO:0000256" key="15">
    <source>
        <dbReference type="ARBA" id="ARBA00033270"/>
    </source>
</evidence>
<evidence type="ECO:0000256" key="2">
    <source>
        <dbReference type="ARBA" id="ARBA00004752"/>
    </source>
</evidence>
<evidence type="ECO:0000256" key="5">
    <source>
        <dbReference type="ARBA" id="ARBA00022676"/>
    </source>
</evidence>
<dbReference type="RefSeq" id="WP_048570845.1">
    <property type="nucleotide sequence ID" value="NZ_LFVU01000027.1"/>
</dbReference>
<feature type="transmembrane region" description="Helical" evidence="22">
    <location>
        <begin position="50"/>
        <end position="67"/>
    </location>
</feature>
<evidence type="ECO:0000256" key="7">
    <source>
        <dbReference type="ARBA" id="ARBA00022692"/>
    </source>
</evidence>
<comment type="subcellular location">
    <subcellularLocation>
        <location evidence="1">Cell membrane</location>
        <topology evidence="1">Multi-pass membrane protein</topology>
    </subcellularLocation>
</comment>
<proteinExistence type="inferred from homology"/>
<evidence type="ECO:0000256" key="11">
    <source>
        <dbReference type="ARBA" id="ARBA00023136"/>
    </source>
</evidence>
<comment type="pathway">
    <text evidence="2">Cell wall biogenesis; peptidoglycan biosynthesis.</text>
</comment>
<evidence type="ECO:0000313" key="23">
    <source>
        <dbReference type="EMBL" id="KMT21405.1"/>
    </source>
</evidence>
<dbReference type="NCBIfam" id="TIGR02614">
    <property type="entry name" value="ftsW"/>
    <property type="match status" value="1"/>
</dbReference>
<feature type="transmembrane region" description="Helical" evidence="22">
    <location>
        <begin position="103"/>
        <end position="126"/>
    </location>
</feature>
<dbReference type="OrthoDB" id="9812661at2"/>
<evidence type="ECO:0000256" key="8">
    <source>
        <dbReference type="ARBA" id="ARBA00022960"/>
    </source>
</evidence>
<dbReference type="Pfam" id="PF01098">
    <property type="entry name" value="FTSW_RODA_SPOVE"/>
    <property type="match status" value="1"/>
</dbReference>
<dbReference type="GO" id="GO:0008955">
    <property type="term" value="F:peptidoglycan glycosyltransferase activity"/>
    <property type="evidence" value="ECO:0007669"/>
    <property type="project" value="UniProtKB-EC"/>
</dbReference>
<evidence type="ECO:0000256" key="6">
    <source>
        <dbReference type="ARBA" id="ARBA00022679"/>
    </source>
</evidence>
<dbReference type="AlphaFoldDB" id="A0A0J8D5J0"/>
<comment type="caution">
    <text evidence="23">The sequence shown here is derived from an EMBL/GenBank/DDBJ whole genome shotgun (WGS) entry which is preliminary data.</text>
</comment>
<evidence type="ECO:0000256" key="18">
    <source>
        <dbReference type="ARBA" id="ARBA00041418"/>
    </source>
</evidence>
<evidence type="ECO:0000256" key="10">
    <source>
        <dbReference type="ARBA" id="ARBA00022989"/>
    </source>
</evidence>
<keyword evidence="7 22" id="KW-0812">Transmembrane</keyword>
<dbReference type="GO" id="GO:0008360">
    <property type="term" value="P:regulation of cell shape"/>
    <property type="evidence" value="ECO:0007669"/>
    <property type="project" value="UniProtKB-KW"/>
</dbReference>
<feature type="transmembrane region" description="Helical" evidence="22">
    <location>
        <begin position="263"/>
        <end position="290"/>
    </location>
</feature>
<evidence type="ECO:0000256" key="12">
    <source>
        <dbReference type="ARBA" id="ARBA00023306"/>
    </source>
</evidence>
<keyword evidence="8" id="KW-0133">Cell shape</keyword>
<dbReference type="GO" id="GO:0005886">
    <property type="term" value="C:plasma membrane"/>
    <property type="evidence" value="ECO:0007669"/>
    <property type="project" value="UniProtKB-SubCell"/>
</dbReference>
<evidence type="ECO:0000256" key="4">
    <source>
        <dbReference type="ARBA" id="ARBA00022618"/>
    </source>
</evidence>
<gene>
    <name evidence="23" type="primary">spoVE</name>
    <name evidence="23" type="ORF">CLCY_2c01650</name>
</gene>
<dbReference type="GO" id="GO:0009252">
    <property type="term" value="P:peptidoglycan biosynthetic process"/>
    <property type="evidence" value="ECO:0007669"/>
    <property type="project" value="UniProtKB-KW"/>
</dbReference>
<feature type="transmembrane region" description="Helical" evidence="22">
    <location>
        <begin position="138"/>
        <end position="157"/>
    </location>
</feature>
<comment type="similarity">
    <text evidence="16">Belongs to the SEDS family. FtsW subfamily.</text>
</comment>
<evidence type="ECO:0000256" key="9">
    <source>
        <dbReference type="ARBA" id="ARBA00022984"/>
    </source>
</evidence>
<evidence type="ECO:0000256" key="16">
    <source>
        <dbReference type="ARBA" id="ARBA00038053"/>
    </source>
</evidence>
<dbReference type="EMBL" id="LFVU01000027">
    <property type="protein sequence ID" value="KMT21405.1"/>
    <property type="molecule type" value="Genomic_DNA"/>
</dbReference>